<accession>A0ABX1WWX2</accession>
<reference evidence="2 3" key="1">
    <citation type="submission" date="2018-12" db="EMBL/GenBank/DDBJ databases">
        <title>Marinifilum JC070 sp. nov., a marine bacterium isolated from Yongle Blue Hole in the South China Sea.</title>
        <authorList>
            <person name="Fu T."/>
        </authorList>
    </citation>
    <scope>NUCLEOTIDE SEQUENCE [LARGE SCALE GENOMIC DNA]</scope>
    <source>
        <strain evidence="2 3">JC070</strain>
    </source>
</reference>
<keyword evidence="2" id="KW-0347">Helicase</keyword>
<dbReference type="EMBL" id="RZNH01000019">
    <property type="protein sequence ID" value="NOU60579.1"/>
    <property type="molecule type" value="Genomic_DNA"/>
</dbReference>
<evidence type="ECO:0000313" key="2">
    <source>
        <dbReference type="EMBL" id="NOU60579.1"/>
    </source>
</evidence>
<proteinExistence type="predicted"/>
<keyword evidence="2" id="KW-0547">Nucleotide-binding</keyword>
<keyword evidence="2" id="KW-0378">Hydrolase</keyword>
<comment type="caution">
    <text evidence="2">The sequence shown here is derived from an EMBL/GenBank/DDBJ whole genome shotgun (WGS) entry which is preliminary data.</text>
</comment>
<dbReference type="Proteomes" id="UP000732105">
    <property type="component" value="Unassembled WGS sequence"/>
</dbReference>
<protein>
    <submittedName>
        <fullName evidence="2">DEAD/DEAH box helicase</fullName>
    </submittedName>
</protein>
<dbReference type="InterPro" id="IPR014001">
    <property type="entry name" value="Helicase_ATP-bd"/>
</dbReference>
<dbReference type="SMART" id="SM00487">
    <property type="entry name" value="DEXDc"/>
    <property type="match status" value="1"/>
</dbReference>
<evidence type="ECO:0000313" key="3">
    <source>
        <dbReference type="Proteomes" id="UP000732105"/>
    </source>
</evidence>
<dbReference type="Pfam" id="PF04851">
    <property type="entry name" value="ResIII"/>
    <property type="match status" value="1"/>
</dbReference>
<dbReference type="Gene3D" id="3.40.50.300">
    <property type="entry name" value="P-loop containing nucleotide triphosphate hydrolases"/>
    <property type="match status" value="1"/>
</dbReference>
<gene>
    <name evidence="2" type="ORF">ELS83_12180</name>
</gene>
<name>A0ABX1WWX2_9BACT</name>
<keyword evidence="2" id="KW-0067">ATP-binding</keyword>
<dbReference type="RefSeq" id="WP_171595851.1">
    <property type="nucleotide sequence ID" value="NZ_RZNH01000019.1"/>
</dbReference>
<sequence length="1030" mass="120419">MELRLYNYLRSVGLKNTDVDFRDSIYQDRLENFDKNLGLDNKLLDKIKKYLKTYNEYLKSNFKPEVSLRYYQILSLYYSELYFNKRNESDFIFSKDNLAYWMATGSGKTIVMHLNILQYLSFNKNFKDFEIIMTTPGVNLIEQHERELKPYLDFINKGYRNTIKLIIDTTQGLVSKAEKIPDYFEAPDTKTFRRLILVDEAHIGLGTNSDMGKFMNLRKKLNKRNSFLFEYSATFHNINTKLENEYEKAIVYDYNYNLFYRDGYGKDYFFQQIGDDILNKDIDDNLHHNLQVINEKIELWKSADYSIQKNLFKASHFPDKPLIAFMGNTVNNKDKSAKNEDDEVSDITNIVNFLAKLTETEKRKYKHLFNDETQGKLTLTRNPETDDEILLSYGIGGYWGIVNVGNGAKFINDLNNDNDIFIKNTRDQIIVSNIERYSFKNIDHKSSPINVLIGSRKFAEGWNCFRVSVIGLINLGSSKGNKIIQIFGRGVRIKGLKNDGKRTFAAHYEDYFSLDKIKEDEKLRMLETLCVFSLNRTYLEKFLDTVNKELSISKQFEVVVKPSIIKLNKGKELEFEKLKKHLPIFKLSKTEVHQKRVSLNGNNQFSIEYQQNGNIEKGDVNNFSIKLDYRTKKDEIGVDILGELSSFYRNYSVFIDQRKINAVISEFEFENGLFITTKSKKITFKDILPFVYEVKISEKKDKDKKSIDHANIDFIENVVNQVTLDFLKKLKNKVNWYINNNNYKYNEELKQSSETEKGDFIESYYIIKSIDTTKEVSGKTKFKSDAEIENEIQNFENTIEEITERLKIENIGNHIYHPLLRETNNVIEDEKELKITPDKLNSGEKKFIQDAAQFFSHNIDYKDFDIYLMRNVESLKSIGIYLNDDSQVFYPDFVLWLVSANITYINFIDPKGQMGLQDAQTLSMNEKVNIADKSKNETLVLLEKELKKTHNKDFILNSFLLLRDSSNMGTKGVSSNLEWQKSNMIDKHILRLNWHATDESEGFVDENLLPGGKSYLELMMEKTLNPVVQE</sequence>
<dbReference type="SUPFAM" id="SSF52540">
    <property type="entry name" value="P-loop containing nucleoside triphosphate hydrolases"/>
    <property type="match status" value="2"/>
</dbReference>
<evidence type="ECO:0000259" key="1">
    <source>
        <dbReference type="PROSITE" id="PS51192"/>
    </source>
</evidence>
<dbReference type="PROSITE" id="PS51192">
    <property type="entry name" value="HELICASE_ATP_BIND_1"/>
    <property type="match status" value="1"/>
</dbReference>
<organism evidence="2 3">
    <name type="scientific">Marinifilum caeruleilacunae</name>
    <dbReference type="NCBI Taxonomy" id="2499076"/>
    <lineage>
        <taxon>Bacteria</taxon>
        <taxon>Pseudomonadati</taxon>
        <taxon>Bacteroidota</taxon>
        <taxon>Bacteroidia</taxon>
        <taxon>Marinilabiliales</taxon>
        <taxon>Marinifilaceae</taxon>
    </lineage>
</organism>
<keyword evidence="3" id="KW-1185">Reference proteome</keyword>
<dbReference type="InterPro" id="IPR006935">
    <property type="entry name" value="Helicase/UvrB_N"/>
</dbReference>
<dbReference type="GO" id="GO:0004386">
    <property type="term" value="F:helicase activity"/>
    <property type="evidence" value="ECO:0007669"/>
    <property type="project" value="UniProtKB-KW"/>
</dbReference>
<feature type="domain" description="Helicase ATP-binding" evidence="1">
    <location>
        <begin position="89"/>
        <end position="253"/>
    </location>
</feature>
<dbReference type="InterPro" id="IPR027417">
    <property type="entry name" value="P-loop_NTPase"/>
</dbReference>